<dbReference type="InterPro" id="IPR012171">
    <property type="entry name" value="Fatty_acid_desaturase"/>
</dbReference>
<dbReference type="PANTHER" id="PTHR19353:SF19">
    <property type="entry name" value="DELTA(5) FATTY ACID DESATURASE C-RELATED"/>
    <property type="match status" value="1"/>
</dbReference>
<accession>A0A7W3JFQ5</accession>
<dbReference type="Proteomes" id="UP000321154">
    <property type="component" value="Unassembled WGS sequence"/>
</dbReference>
<dbReference type="AlphaFoldDB" id="A0A7W3JFQ5"/>
<dbReference type="EMBL" id="BJUV01000024">
    <property type="protein sequence ID" value="GEK83977.1"/>
    <property type="molecule type" value="Genomic_DNA"/>
</dbReference>
<feature type="transmembrane region" description="Helical" evidence="2">
    <location>
        <begin position="219"/>
        <end position="237"/>
    </location>
</feature>
<sequence>MTNSTTTPSPRRDPGAGHAPPGFRPTVPGTPTAPVSTYSTLLTQVREAGLLRRRTGYYLVAFGLVTLCLAAAVTGSVLLGDSWLQLLVAAALGIVFTQYAFLAHETAHKQVFASGRVSEHVGRVLAAGVVGMSYAWWMSKHTRHHGNPNTVGKDPDIAPDVIVFREADAVGRTGLSRWFALRQGYAFFPILLLEGVNLHVTSYRTLIGRARVEKRWLEIALISVRLVVYLGLVFWALDPGMALAFVAVQLGVFGLYMGASFAPNHKGMTLIPEGARVDFLSKQVLTSRNVGSSPFMNVALGGLNFQIEHHLFPSMARPHLRRASALVRAHCAENGIPYTETTLWQSYGIVIRYLNRVGLAAGGDPFDCPAATRLRPR</sequence>
<dbReference type="OrthoDB" id="104711at2"/>
<organism evidence="5 7">
    <name type="scientific">Frigoribacterium faeni</name>
    <dbReference type="NCBI Taxonomy" id="145483"/>
    <lineage>
        <taxon>Bacteria</taxon>
        <taxon>Bacillati</taxon>
        <taxon>Actinomycetota</taxon>
        <taxon>Actinomycetes</taxon>
        <taxon>Micrococcales</taxon>
        <taxon>Microbacteriaceae</taxon>
        <taxon>Frigoribacterium</taxon>
    </lineage>
</organism>
<dbReference type="EMBL" id="JACGWW010000001">
    <property type="protein sequence ID" value="MBA8812000.1"/>
    <property type="molecule type" value="Genomic_DNA"/>
</dbReference>
<evidence type="ECO:0000256" key="2">
    <source>
        <dbReference type="SAM" id="Phobius"/>
    </source>
</evidence>
<dbReference type="CDD" id="cd03506">
    <property type="entry name" value="Delta6-FADS-like"/>
    <property type="match status" value="1"/>
</dbReference>
<keyword evidence="2" id="KW-0472">Membrane</keyword>
<dbReference type="PIRSF" id="PIRSF015921">
    <property type="entry name" value="FA_sphinglp_des"/>
    <property type="match status" value="1"/>
</dbReference>
<evidence type="ECO:0000313" key="5">
    <source>
        <dbReference type="EMBL" id="MBA8812000.1"/>
    </source>
</evidence>
<dbReference type="GO" id="GO:0008610">
    <property type="term" value="P:lipid biosynthetic process"/>
    <property type="evidence" value="ECO:0007669"/>
    <property type="project" value="UniProtKB-ARBA"/>
</dbReference>
<keyword evidence="6" id="KW-1185">Reference proteome</keyword>
<feature type="domain" description="Fatty acid desaturase" evidence="3">
    <location>
        <begin position="82"/>
        <end position="341"/>
    </location>
</feature>
<feature type="transmembrane region" description="Helical" evidence="2">
    <location>
        <begin position="83"/>
        <end position="101"/>
    </location>
</feature>
<evidence type="ECO:0000313" key="6">
    <source>
        <dbReference type="Proteomes" id="UP000321154"/>
    </source>
</evidence>
<reference evidence="4 6" key="1">
    <citation type="submission" date="2019-07" db="EMBL/GenBank/DDBJ databases">
        <title>Whole genome shotgun sequence of Frigoribacterium faeni NBRC 103066.</title>
        <authorList>
            <person name="Hosoyama A."/>
            <person name="Uohara A."/>
            <person name="Ohji S."/>
            <person name="Ichikawa N."/>
        </authorList>
    </citation>
    <scope>NUCLEOTIDE SEQUENCE [LARGE SCALE GENOMIC DNA]</scope>
    <source>
        <strain evidence="4 6">NBRC 103066</strain>
    </source>
</reference>
<comment type="caution">
    <text evidence="5">The sequence shown here is derived from an EMBL/GenBank/DDBJ whole genome shotgun (WGS) entry which is preliminary data.</text>
</comment>
<evidence type="ECO:0000313" key="4">
    <source>
        <dbReference type="EMBL" id="GEK83977.1"/>
    </source>
</evidence>
<proteinExistence type="predicted"/>
<dbReference type="InterPro" id="IPR005804">
    <property type="entry name" value="FA_desaturase_dom"/>
</dbReference>
<dbReference type="Proteomes" id="UP000522688">
    <property type="component" value="Unassembled WGS sequence"/>
</dbReference>
<protein>
    <submittedName>
        <fullName evidence="5">Fatty acid desaturase</fullName>
    </submittedName>
</protein>
<keyword evidence="2" id="KW-0812">Transmembrane</keyword>
<dbReference type="RefSeq" id="WP_146856229.1">
    <property type="nucleotide sequence ID" value="NZ_BAAAHR010000005.1"/>
</dbReference>
<gene>
    <name evidence="5" type="ORF">FB463_000224</name>
    <name evidence="4" type="ORF">FFA01_22860</name>
</gene>
<feature type="transmembrane region" description="Helical" evidence="2">
    <location>
        <begin position="243"/>
        <end position="262"/>
    </location>
</feature>
<feature type="transmembrane region" description="Helical" evidence="2">
    <location>
        <begin position="185"/>
        <end position="207"/>
    </location>
</feature>
<name>A0A7W3JFQ5_9MICO</name>
<reference evidence="5 7" key="2">
    <citation type="submission" date="2020-07" db="EMBL/GenBank/DDBJ databases">
        <title>Sequencing the genomes of 1000 actinobacteria strains.</title>
        <authorList>
            <person name="Klenk H.-P."/>
        </authorList>
    </citation>
    <scope>NUCLEOTIDE SEQUENCE [LARGE SCALE GENOMIC DNA]</scope>
    <source>
        <strain evidence="5 7">DSM 10309</strain>
    </source>
</reference>
<dbReference type="GO" id="GO:0016717">
    <property type="term" value="F:oxidoreductase activity, acting on paired donors, with oxidation of a pair of donors resulting in the reduction of molecular oxygen to two molecules of water"/>
    <property type="evidence" value="ECO:0007669"/>
    <property type="project" value="TreeGrafter"/>
</dbReference>
<keyword evidence="2" id="KW-1133">Transmembrane helix</keyword>
<evidence type="ECO:0000313" key="7">
    <source>
        <dbReference type="Proteomes" id="UP000522688"/>
    </source>
</evidence>
<evidence type="ECO:0000256" key="1">
    <source>
        <dbReference type="SAM" id="MobiDB-lite"/>
    </source>
</evidence>
<dbReference type="PANTHER" id="PTHR19353">
    <property type="entry name" value="FATTY ACID DESATURASE 2"/>
    <property type="match status" value="1"/>
</dbReference>
<dbReference type="Pfam" id="PF00487">
    <property type="entry name" value="FA_desaturase"/>
    <property type="match status" value="1"/>
</dbReference>
<feature type="transmembrane region" description="Helical" evidence="2">
    <location>
        <begin position="56"/>
        <end position="77"/>
    </location>
</feature>
<dbReference type="GO" id="GO:0016020">
    <property type="term" value="C:membrane"/>
    <property type="evidence" value="ECO:0007669"/>
    <property type="project" value="TreeGrafter"/>
</dbReference>
<feature type="region of interest" description="Disordered" evidence="1">
    <location>
        <begin position="1"/>
        <end position="34"/>
    </location>
</feature>
<feature type="transmembrane region" description="Helical" evidence="2">
    <location>
        <begin position="121"/>
        <end position="139"/>
    </location>
</feature>
<evidence type="ECO:0000259" key="3">
    <source>
        <dbReference type="Pfam" id="PF00487"/>
    </source>
</evidence>